<sequence>MGRKPIAAKLLAESSMPKNSPSLGKSEPSPAREKEKGKSELKQNSTPRRKRKSGYFSPTLRRSQRKTPVLVTSNHDIETNVEDIPDSENENDKTDTQMEKVSEPDANLSEPCLREKVDYILQRLQVLEKITESLQAKVDENIDLGKTPSSASAAHRAFTGSQNKLEALREENWQLTVKLETALGKVEVLEKQCDVLVELLGEWKDVIVITNLSKNTEAAFKASAQAIENACASYGGGRRKRQTKKS</sequence>
<accession>A0AAE1JQI7</accession>
<dbReference type="PANTHER" id="PTHR38936">
    <property type="entry name" value="TITIN-LIKE ISOFORM X2"/>
    <property type="match status" value="1"/>
</dbReference>
<comment type="caution">
    <text evidence="2">The sequence shown here is derived from an EMBL/GenBank/DDBJ whole genome shotgun (WGS) entry which is preliminary data.</text>
</comment>
<gene>
    <name evidence="2" type="ORF">QN277_021582</name>
</gene>
<keyword evidence="3" id="KW-1185">Reference proteome</keyword>
<dbReference type="AlphaFoldDB" id="A0AAE1JQI7"/>
<feature type="region of interest" description="Disordered" evidence="1">
    <location>
        <begin position="1"/>
        <end position="95"/>
    </location>
</feature>
<organism evidence="2 3">
    <name type="scientific">Acacia crassicarpa</name>
    <name type="common">northern wattle</name>
    <dbReference type="NCBI Taxonomy" id="499986"/>
    <lineage>
        <taxon>Eukaryota</taxon>
        <taxon>Viridiplantae</taxon>
        <taxon>Streptophyta</taxon>
        <taxon>Embryophyta</taxon>
        <taxon>Tracheophyta</taxon>
        <taxon>Spermatophyta</taxon>
        <taxon>Magnoliopsida</taxon>
        <taxon>eudicotyledons</taxon>
        <taxon>Gunneridae</taxon>
        <taxon>Pentapetalae</taxon>
        <taxon>rosids</taxon>
        <taxon>fabids</taxon>
        <taxon>Fabales</taxon>
        <taxon>Fabaceae</taxon>
        <taxon>Caesalpinioideae</taxon>
        <taxon>mimosoid clade</taxon>
        <taxon>Acacieae</taxon>
        <taxon>Acacia</taxon>
    </lineage>
</organism>
<proteinExistence type="predicted"/>
<evidence type="ECO:0000313" key="3">
    <source>
        <dbReference type="Proteomes" id="UP001293593"/>
    </source>
</evidence>
<feature type="compositionally biased region" description="Basic and acidic residues" evidence="1">
    <location>
        <begin position="30"/>
        <end position="41"/>
    </location>
</feature>
<name>A0AAE1JQI7_9FABA</name>
<evidence type="ECO:0000256" key="1">
    <source>
        <dbReference type="SAM" id="MobiDB-lite"/>
    </source>
</evidence>
<dbReference type="EMBL" id="JAWXYG010000005">
    <property type="protein sequence ID" value="KAK4273121.1"/>
    <property type="molecule type" value="Genomic_DNA"/>
</dbReference>
<reference evidence="2" key="1">
    <citation type="submission" date="2023-10" db="EMBL/GenBank/DDBJ databases">
        <title>Chromosome-level genome of the transformable northern wattle, Acacia crassicarpa.</title>
        <authorList>
            <person name="Massaro I."/>
            <person name="Sinha N.R."/>
            <person name="Poethig S."/>
            <person name="Leichty A.R."/>
        </authorList>
    </citation>
    <scope>NUCLEOTIDE SEQUENCE</scope>
    <source>
        <strain evidence="2">Acra3RX</strain>
        <tissue evidence="2">Leaf</tissue>
    </source>
</reference>
<dbReference type="PANTHER" id="PTHR38936:SF1">
    <property type="entry name" value="DUF641 DOMAIN-CONTAINING PROTEIN"/>
    <property type="match status" value="1"/>
</dbReference>
<evidence type="ECO:0000313" key="2">
    <source>
        <dbReference type="EMBL" id="KAK4273121.1"/>
    </source>
</evidence>
<dbReference type="Proteomes" id="UP001293593">
    <property type="component" value="Unassembled WGS sequence"/>
</dbReference>
<feature type="compositionally biased region" description="Acidic residues" evidence="1">
    <location>
        <begin position="79"/>
        <end position="89"/>
    </location>
</feature>
<protein>
    <submittedName>
        <fullName evidence="2">Uncharacterized protein</fullName>
    </submittedName>
</protein>